<name>B8IFK9_METNO</name>
<proteinExistence type="predicted"/>
<organism evidence="1 2">
    <name type="scientific">Methylobacterium nodulans (strain LMG 21967 / CNCM I-2342 / ORS 2060)</name>
    <dbReference type="NCBI Taxonomy" id="460265"/>
    <lineage>
        <taxon>Bacteria</taxon>
        <taxon>Pseudomonadati</taxon>
        <taxon>Pseudomonadota</taxon>
        <taxon>Alphaproteobacteria</taxon>
        <taxon>Hyphomicrobiales</taxon>
        <taxon>Methylobacteriaceae</taxon>
        <taxon>Methylobacterium</taxon>
    </lineage>
</organism>
<dbReference type="AlphaFoldDB" id="B8IFK9"/>
<dbReference type="KEGG" id="mno:Mnod_2793"/>
<dbReference type="eggNOG" id="ENOG50311WC">
    <property type="taxonomic scope" value="Bacteria"/>
</dbReference>
<dbReference type="Proteomes" id="UP000008207">
    <property type="component" value="Chromosome"/>
</dbReference>
<reference evidence="1 2" key="1">
    <citation type="submission" date="2009-01" db="EMBL/GenBank/DDBJ databases">
        <title>Complete sequence of chromosome of Methylobacterium nodulans ORS 2060.</title>
        <authorList>
            <consortium name="US DOE Joint Genome Institute"/>
            <person name="Lucas S."/>
            <person name="Copeland A."/>
            <person name="Lapidus A."/>
            <person name="Glavina del Rio T."/>
            <person name="Dalin E."/>
            <person name="Tice H."/>
            <person name="Bruce D."/>
            <person name="Goodwin L."/>
            <person name="Pitluck S."/>
            <person name="Sims D."/>
            <person name="Brettin T."/>
            <person name="Detter J.C."/>
            <person name="Han C."/>
            <person name="Larimer F."/>
            <person name="Land M."/>
            <person name="Hauser L."/>
            <person name="Kyrpides N."/>
            <person name="Ivanova N."/>
            <person name="Marx C.J."/>
            <person name="Richardson P."/>
        </authorList>
    </citation>
    <scope>NUCLEOTIDE SEQUENCE [LARGE SCALE GENOMIC DNA]</scope>
    <source>
        <strain evidence="2">LMG 21967 / CNCM I-2342 / ORS 2060</strain>
    </source>
</reference>
<evidence type="ECO:0000313" key="2">
    <source>
        <dbReference type="Proteomes" id="UP000008207"/>
    </source>
</evidence>
<dbReference type="OrthoDB" id="8003682at2"/>
<dbReference type="HOGENOM" id="CLU_143449_1_0_5"/>
<keyword evidence="2" id="KW-1185">Reference proteome</keyword>
<dbReference type="RefSeq" id="WP_015929419.1">
    <property type="nucleotide sequence ID" value="NC_011894.1"/>
</dbReference>
<dbReference type="EMBL" id="CP001349">
    <property type="protein sequence ID" value="ACL57744.1"/>
    <property type="molecule type" value="Genomic_DNA"/>
</dbReference>
<protein>
    <submittedName>
        <fullName evidence="1">Uncharacterized protein</fullName>
    </submittedName>
</protein>
<gene>
    <name evidence="1" type="ordered locus">Mnod_2793</name>
</gene>
<evidence type="ECO:0000313" key="1">
    <source>
        <dbReference type="EMBL" id="ACL57744.1"/>
    </source>
</evidence>
<sequence>MPNPSTVADLCNADLVTRAQVDAAIAAFLSDPTPGPHRIAEGVTIDIAAAVQEHPWAHMVAYDAEVSRTARHLAVRTAVLLAILG</sequence>
<accession>B8IFK9</accession>